<dbReference type="EMBL" id="JACHEF010000004">
    <property type="protein sequence ID" value="MBB6411502.1"/>
    <property type="molecule type" value="Genomic_DNA"/>
</dbReference>
<proteinExistence type="predicted"/>
<dbReference type="Proteomes" id="UP000556329">
    <property type="component" value="Unassembled WGS sequence"/>
</dbReference>
<dbReference type="RefSeq" id="WP_184874475.1">
    <property type="nucleotide sequence ID" value="NZ_JACHEF010000004.1"/>
</dbReference>
<comment type="caution">
    <text evidence="1">The sequence shown here is derived from an EMBL/GenBank/DDBJ whole genome shotgun (WGS) entry which is preliminary data.</text>
</comment>
<accession>A0A841PMW7</accession>
<sequence length="85" mass="9488">MAVAKKDQERITYAWMYGVQARKDGKERVVPEVWDECADAWLQGFDGEPLIGADKAKPVGDQMEAEVDETAVSEPRQSTRNIFAG</sequence>
<keyword evidence="2" id="KW-1185">Reference proteome</keyword>
<reference evidence="1 2" key="1">
    <citation type="submission" date="2020-08" db="EMBL/GenBank/DDBJ databases">
        <title>Genomic Encyclopedia of Type Strains, Phase IV (KMG-IV): sequencing the most valuable type-strain genomes for metagenomic binning, comparative biology and taxonomic classification.</title>
        <authorList>
            <person name="Goeker M."/>
        </authorList>
    </citation>
    <scope>NUCLEOTIDE SEQUENCE [LARGE SCALE GENOMIC DNA]</scope>
    <source>
        <strain evidence="1 2">DSM 100039</strain>
    </source>
</reference>
<gene>
    <name evidence="1" type="ORF">HNQ71_004190</name>
</gene>
<dbReference type="AlphaFoldDB" id="A0A841PMW7"/>
<organism evidence="1 2">
    <name type="scientific">Mesorhizobium sangaii</name>
    <dbReference type="NCBI Taxonomy" id="505389"/>
    <lineage>
        <taxon>Bacteria</taxon>
        <taxon>Pseudomonadati</taxon>
        <taxon>Pseudomonadota</taxon>
        <taxon>Alphaproteobacteria</taxon>
        <taxon>Hyphomicrobiales</taxon>
        <taxon>Phyllobacteriaceae</taxon>
        <taxon>Mesorhizobium</taxon>
    </lineage>
</organism>
<evidence type="ECO:0000313" key="2">
    <source>
        <dbReference type="Proteomes" id="UP000556329"/>
    </source>
</evidence>
<evidence type="ECO:0000313" key="1">
    <source>
        <dbReference type="EMBL" id="MBB6411502.1"/>
    </source>
</evidence>
<protein>
    <submittedName>
        <fullName evidence="1">Uncharacterized protein</fullName>
    </submittedName>
</protein>
<name>A0A841PMW7_9HYPH</name>